<dbReference type="Proteomes" id="UP000318053">
    <property type="component" value="Unassembled WGS sequence"/>
</dbReference>
<comment type="caution">
    <text evidence="2">The sequence shown here is derived from an EMBL/GenBank/DDBJ whole genome shotgun (WGS) entry which is preliminary data.</text>
</comment>
<feature type="region of interest" description="Disordered" evidence="1">
    <location>
        <begin position="501"/>
        <end position="550"/>
    </location>
</feature>
<name>A0A5C5XNQ5_9BACT</name>
<dbReference type="PROSITE" id="PS51318">
    <property type="entry name" value="TAT"/>
    <property type="match status" value="1"/>
</dbReference>
<reference evidence="2 3" key="1">
    <citation type="submission" date="2019-02" db="EMBL/GenBank/DDBJ databases">
        <title>Deep-cultivation of Planctomycetes and their phenomic and genomic characterization uncovers novel biology.</title>
        <authorList>
            <person name="Wiegand S."/>
            <person name="Jogler M."/>
            <person name="Boedeker C."/>
            <person name="Pinto D."/>
            <person name="Vollmers J."/>
            <person name="Rivas-Marin E."/>
            <person name="Kohn T."/>
            <person name="Peeters S.H."/>
            <person name="Heuer A."/>
            <person name="Rast P."/>
            <person name="Oberbeckmann S."/>
            <person name="Bunk B."/>
            <person name="Jeske O."/>
            <person name="Meyerdierks A."/>
            <person name="Storesund J.E."/>
            <person name="Kallscheuer N."/>
            <person name="Luecker S."/>
            <person name="Lage O.M."/>
            <person name="Pohl T."/>
            <person name="Merkel B.J."/>
            <person name="Hornburger P."/>
            <person name="Mueller R.-W."/>
            <person name="Bruemmer F."/>
            <person name="Labrenz M."/>
            <person name="Spormann A.M."/>
            <person name="Op Den Camp H."/>
            <person name="Overmann J."/>
            <person name="Amann R."/>
            <person name="Jetten M.S.M."/>
            <person name="Mascher T."/>
            <person name="Medema M.H."/>
            <person name="Devos D.P."/>
            <person name="Kaster A.-K."/>
            <person name="Ovreas L."/>
            <person name="Rohde M."/>
            <person name="Galperin M.Y."/>
            <person name="Jogler C."/>
        </authorList>
    </citation>
    <scope>NUCLEOTIDE SEQUENCE [LARGE SCALE GENOMIC DNA]</scope>
    <source>
        <strain evidence="2 3">CA85</strain>
    </source>
</reference>
<evidence type="ECO:0000313" key="3">
    <source>
        <dbReference type="Proteomes" id="UP000318053"/>
    </source>
</evidence>
<keyword evidence="3" id="KW-1185">Reference proteome</keyword>
<sequence length="550" mass="59346">MSNRPRPGILSRSVSLEKLAQSLPSGPPPATLPEGPSHSRRGFLRSISAGTALAGASLGALSGTLLSGPDRSATAGDANEQTRLGINRDQDLFRVRMEIEVNGNVNLLQDPLVRNSKKRMLPIEAKLALDYEERYLRPAGATADSEIIAAERHFHEATGTSRISRNDQEITLRHSVGDVIARRDELPETIYSNDDYLTHEEMDLLRTPIASTAIDALVPDQMMRAGEKVTLLSSDLASFFNLSAIASSDVQVELVAANAAEAKLQLRGKMHGSVSGVPTELKVVGKLTLDRKAGAVTWAAVAVHETREIGNAEPGFDVTATIRMVRKPLPSVQTLPQAPQRIAFDEPPPASRLLVTMASDHVGVEGLMDRRWRVMKDLPGEAVLRMIENDRSIAQLNLKPLPRLVEGKQLSLEQFQSNVEKTLGDRFGELIGSSEGMTEGGLRMLHVVVGGRVEGVPIQWIMMHLSDDSRRRVLATWTMDGQSVPLLAGSDTQLAASLRLTGDTGNTGQSDPDSGKNDKNLELSAAESGDEVESGAAVAELLSPSDVKSR</sequence>
<evidence type="ECO:0000256" key="1">
    <source>
        <dbReference type="SAM" id="MobiDB-lite"/>
    </source>
</evidence>
<organism evidence="2 3">
    <name type="scientific">Allorhodopirellula solitaria</name>
    <dbReference type="NCBI Taxonomy" id="2527987"/>
    <lineage>
        <taxon>Bacteria</taxon>
        <taxon>Pseudomonadati</taxon>
        <taxon>Planctomycetota</taxon>
        <taxon>Planctomycetia</taxon>
        <taxon>Pirellulales</taxon>
        <taxon>Pirellulaceae</taxon>
        <taxon>Allorhodopirellula</taxon>
    </lineage>
</organism>
<dbReference type="AlphaFoldDB" id="A0A5C5XNQ5"/>
<gene>
    <name evidence="2" type="ORF">CA85_35920</name>
</gene>
<accession>A0A5C5XNQ5</accession>
<proteinExistence type="predicted"/>
<dbReference type="EMBL" id="SJPK01000009">
    <property type="protein sequence ID" value="TWT64807.1"/>
    <property type="molecule type" value="Genomic_DNA"/>
</dbReference>
<protein>
    <submittedName>
        <fullName evidence="2">Uncharacterized protein</fullName>
    </submittedName>
</protein>
<dbReference type="InterPro" id="IPR006311">
    <property type="entry name" value="TAT_signal"/>
</dbReference>
<feature type="region of interest" description="Disordered" evidence="1">
    <location>
        <begin position="20"/>
        <end position="42"/>
    </location>
</feature>
<feature type="compositionally biased region" description="Polar residues" evidence="1">
    <location>
        <begin position="503"/>
        <end position="512"/>
    </location>
</feature>
<dbReference type="OrthoDB" id="280947at2"/>
<evidence type="ECO:0000313" key="2">
    <source>
        <dbReference type="EMBL" id="TWT64807.1"/>
    </source>
</evidence>